<keyword evidence="3" id="KW-0539">Nucleus</keyword>
<feature type="region of interest" description="Disordered" evidence="4">
    <location>
        <begin position="208"/>
        <end position="244"/>
    </location>
</feature>
<dbReference type="PANTHER" id="PTHR19411:SF0">
    <property type="entry name" value="PROTEIN BUD31 HOMOLOG"/>
    <property type="match status" value="1"/>
</dbReference>
<reference evidence="5 6" key="2">
    <citation type="journal article" date="2012" name="Proc. Natl. Acad. Sci. U.S.A.">
        <title>Antigenic diversity is generated by distinct evolutionary mechanisms in African trypanosome species.</title>
        <authorList>
            <person name="Jackson A.P."/>
            <person name="Berry A."/>
            <person name="Aslett M."/>
            <person name="Allison H.C."/>
            <person name="Burton P."/>
            <person name="Vavrova-Anderson J."/>
            <person name="Brown R."/>
            <person name="Browne H."/>
            <person name="Corton N."/>
            <person name="Hauser H."/>
            <person name="Gamble J."/>
            <person name="Gilderthorp R."/>
            <person name="Marcello L."/>
            <person name="McQuillan J."/>
            <person name="Otto T.D."/>
            <person name="Quail M.A."/>
            <person name="Sanders M.J."/>
            <person name="van Tonder A."/>
            <person name="Ginger M.L."/>
            <person name="Field M.C."/>
            <person name="Barry J.D."/>
            <person name="Hertz-Fowler C."/>
            <person name="Berriman M."/>
        </authorList>
    </citation>
    <scope>NUCLEOTIDE SEQUENCE [LARGE SCALE GENOMIC DNA]</scope>
    <source>
        <strain evidence="5 6">IL3000</strain>
    </source>
</reference>
<comment type="subcellular location">
    <subcellularLocation>
        <location evidence="1">Nucleus</location>
    </subcellularLocation>
</comment>
<evidence type="ECO:0000256" key="4">
    <source>
        <dbReference type="SAM" id="MobiDB-lite"/>
    </source>
</evidence>
<feature type="compositionally biased region" description="Basic and acidic residues" evidence="4">
    <location>
        <begin position="211"/>
        <end position="234"/>
    </location>
</feature>
<dbReference type="AlphaFoldDB" id="F9W7L5"/>
<keyword evidence="6" id="KW-1185">Reference proteome</keyword>
<protein>
    <submittedName>
        <fullName evidence="5">WGS project CAEQ00000000 data, annotated contig 1626</fullName>
    </submittedName>
</protein>
<gene>
    <name evidence="5" type="ORF">TCIL3000_0_39570</name>
</gene>
<dbReference type="Proteomes" id="UP000000702">
    <property type="component" value="Unassembled WGS sequence"/>
</dbReference>
<evidence type="ECO:0000313" key="6">
    <source>
        <dbReference type="Proteomes" id="UP000000702"/>
    </source>
</evidence>
<dbReference type="EMBL" id="CAEQ01001049">
    <property type="protein sequence ID" value="CCD13183.1"/>
    <property type="molecule type" value="Genomic_DNA"/>
</dbReference>
<accession>F9W7L5</accession>
<evidence type="ECO:0000256" key="2">
    <source>
        <dbReference type="ARBA" id="ARBA00005287"/>
    </source>
</evidence>
<evidence type="ECO:0000256" key="3">
    <source>
        <dbReference type="ARBA" id="ARBA00023242"/>
    </source>
</evidence>
<dbReference type="GO" id="GO:0000398">
    <property type="term" value="P:mRNA splicing, via spliceosome"/>
    <property type="evidence" value="ECO:0007669"/>
    <property type="project" value="TreeGrafter"/>
</dbReference>
<comment type="caution">
    <text evidence="5">The sequence shown here is derived from an EMBL/GenBank/DDBJ whole genome shotgun (WGS) entry which is preliminary data.</text>
</comment>
<name>F9W7L5_TRYCI</name>
<sequence>MPKIRPGMKRPPPGFEVVNDKLDEYEAEMRLALSEDPGRAKPPLTAVQRVNGHKERMKRTETSATEKDSANLHSPSDADESEKPDPPLWRVAKINRERTRYVYNACHRERTIGEEVLDYCCEMNFIDAGLVRRWGLAGYERLCCNACCLPGAASEAARMVGKYAKRDKKDRRDCNNEVSGSTCICRVPTERRRSKNFSRCAVCGCSGCGSGEKKERRAETKEDLLTAKRARTDDIGPDEVEAGG</sequence>
<evidence type="ECO:0000256" key="1">
    <source>
        <dbReference type="ARBA" id="ARBA00004123"/>
    </source>
</evidence>
<proteinExistence type="inferred from homology"/>
<reference evidence="6" key="1">
    <citation type="submission" date="2011-07" db="EMBL/GenBank/DDBJ databases">
        <title>Divergent evolution of antigenic variation in African trypanosomes.</title>
        <authorList>
            <person name="Jackson A.P."/>
            <person name="Berry A."/>
            <person name="Allison H.C."/>
            <person name="Burton P."/>
            <person name="Anderson J."/>
            <person name="Aslett M."/>
            <person name="Brown R."/>
            <person name="Corton N."/>
            <person name="Harris D."/>
            <person name="Hauser H."/>
            <person name="Gamble J."/>
            <person name="Gilderthorp R."/>
            <person name="McQuillan J."/>
            <person name="Quail M.A."/>
            <person name="Sanders M."/>
            <person name="Van Tonder A."/>
            <person name="Ginger M.L."/>
            <person name="Donelson J.E."/>
            <person name="Field M.C."/>
            <person name="Barry J.D."/>
            <person name="Berriman M."/>
            <person name="Hertz-Fowler C."/>
        </authorList>
    </citation>
    <scope>NUCLEOTIDE SEQUENCE [LARGE SCALE GENOMIC DNA]</scope>
    <source>
        <strain evidence="6">IL3000</strain>
    </source>
</reference>
<comment type="similarity">
    <text evidence="2">Belongs to the BUD31 (G10) family.</text>
</comment>
<evidence type="ECO:0000313" key="5">
    <source>
        <dbReference type="EMBL" id="CCD13183.1"/>
    </source>
</evidence>
<feature type="region of interest" description="Disordered" evidence="4">
    <location>
        <begin position="33"/>
        <end position="88"/>
    </location>
</feature>
<dbReference type="OMA" id="YCCEMNF"/>
<feature type="compositionally biased region" description="Basic and acidic residues" evidence="4">
    <location>
        <begin position="52"/>
        <end position="70"/>
    </location>
</feature>
<dbReference type="Pfam" id="PF01125">
    <property type="entry name" value="BUD31"/>
    <property type="match status" value="1"/>
</dbReference>
<dbReference type="InterPro" id="IPR001748">
    <property type="entry name" value="BUD31"/>
</dbReference>
<dbReference type="VEuPathDB" id="TriTrypDB:TcIL3000_0_39570"/>
<feature type="compositionally biased region" description="Acidic residues" evidence="4">
    <location>
        <begin position="235"/>
        <end position="244"/>
    </location>
</feature>
<dbReference type="GO" id="GO:0005681">
    <property type="term" value="C:spliceosomal complex"/>
    <property type="evidence" value="ECO:0007669"/>
    <property type="project" value="TreeGrafter"/>
</dbReference>
<dbReference type="PANTHER" id="PTHR19411">
    <property type="entry name" value="PROTEIN BUD31-RELATED"/>
    <property type="match status" value="1"/>
</dbReference>
<organism evidence="5 6">
    <name type="scientific">Trypanosoma congolense (strain IL3000)</name>
    <dbReference type="NCBI Taxonomy" id="1068625"/>
    <lineage>
        <taxon>Eukaryota</taxon>
        <taxon>Discoba</taxon>
        <taxon>Euglenozoa</taxon>
        <taxon>Kinetoplastea</taxon>
        <taxon>Metakinetoplastina</taxon>
        <taxon>Trypanosomatida</taxon>
        <taxon>Trypanosomatidae</taxon>
        <taxon>Trypanosoma</taxon>
        <taxon>Nannomonas</taxon>
    </lineage>
</organism>